<sequence>MQPVQESKTKMRRLEEKGGGGEREQTETKDAWEAGLQTDRSGSGSQNSPQRSRILMPIRMGVLLWSYIDRYSLSMLMVVAAVSKRQRCSFHWSLTAAIDNDQSICKEQDVSRNFCTEPPGLSRQLIVRCLHHGEGEFLDGTMDFALLPEYFGGSFDRNYAKKLVVEAFEEDKTRV</sequence>
<feature type="compositionally biased region" description="Polar residues" evidence="1">
    <location>
        <begin position="38"/>
        <end position="50"/>
    </location>
</feature>
<evidence type="ECO:0000313" key="3">
    <source>
        <dbReference type="Proteomes" id="UP000266841"/>
    </source>
</evidence>
<evidence type="ECO:0000313" key="2">
    <source>
        <dbReference type="EMBL" id="EJK69173.1"/>
    </source>
</evidence>
<proteinExistence type="predicted"/>
<evidence type="ECO:0000256" key="1">
    <source>
        <dbReference type="SAM" id="MobiDB-lite"/>
    </source>
</evidence>
<organism evidence="2 3">
    <name type="scientific">Thalassiosira oceanica</name>
    <name type="common">Marine diatom</name>
    <dbReference type="NCBI Taxonomy" id="159749"/>
    <lineage>
        <taxon>Eukaryota</taxon>
        <taxon>Sar</taxon>
        <taxon>Stramenopiles</taxon>
        <taxon>Ochrophyta</taxon>
        <taxon>Bacillariophyta</taxon>
        <taxon>Coscinodiscophyceae</taxon>
        <taxon>Thalassiosirophycidae</taxon>
        <taxon>Thalassiosirales</taxon>
        <taxon>Thalassiosiraceae</taxon>
        <taxon>Thalassiosira</taxon>
    </lineage>
</organism>
<feature type="compositionally biased region" description="Basic and acidic residues" evidence="1">
    <location>
        <begin position="7"/>
        <end position="32"/>
    </location>
</feature>
<gene>
    <name evidence="2" type="ORF">THAOC_09599</name>
</gene>
<keyword evidence="3" id="KW-1185">Reference proteome</keyword>
<comment type="caution">
    <text evidence="2">The sequence shown here is derived from an EMBL/GenBank/DDBJ whole genome shotgun (WGS) entry which is preliminary data.</text>
</comment>
<reference evidence="2 3" key="1">
    <citation type="journal article" date="2012" name="Genome Biol.">
        <title>Genome and low-iron response of an oceanic diatom adapted to chronic iron limitation.</title>
        <authorList>
            <person name="Lommer M."/>
            <person name="Specht M."/>
            <person name="Roy A.S."/>
            <person name="Kraemer L."/>
            <person name="Andreson R."/>
            <person name="Gutowska M.A."/>
            <person name="Wolf J."/>
            <person name="Bergner S.V."/>
            <person name="Schilhabel M.B."/>
            <person name="Klostermeier U.C."/>
            <person name="Beiko R.G."/>
            <person name="Rosenstiel P."/>
            <person name="Hippler M."/>
            <person name="Laroche J."/>
        </authorList>
    </citation>
    <scope>NUCLEOTIDE SEQUENCE [LARGE SCALE GENOMIC DNA]</scope>
    <source>
        <strain evidence="2 3">CCMP1005</strain>
    </source>
</reference>
<dbReference type="Proteomes" id="UP000266841">
    <property type="component" value="Unassembled WGS sequence"/>
</dbReference>
<accession>K0SSA1</accession>
<dbReference type="EMBL" id="AGNL01010372">
    <property type="protein sequence ID" value="EJK69173.1"/>
    <property type="molecule type" value="Genomic_DNA"/>
</dbReference>
<feature type="region of interest" description="Disordered" evidence="1">
    <location>
        <begin position="1"/>
        <end position="50"/>
    </location>
</feature>
<name>K0SSA1_THAOC</name>
<dbReference type="AlphaFoldDB" id="K0SSA1"/>
<protein>
    <submittedName>
        <fullName evidence="2">Uncharacterized protein</fullName>
    </submittedName>
</protein>